<dbReference type="Proteomes" id="UP000304900">
    <property type="component" value="Unassembled WGS sequence"/>
</dbReference>
<gene>
    <name evidence="7" type="ORF">FDK13_30645</name>
</gene>
<evidence type="ECO:0000256" key="1">
    <source>
        <dbReference type="ARBA" id="ARBA00022737"/>
    </source>
</evidence>
<evidence type="ECO:0000313" key="8">
    <source>
        <dbReference type="Proteomes" id="UP000304900"/>
    </source>
</evidence>
<keyword evidence="4" id="KW-0862">Zinc</keyword>
<evidence type="ECO:0000256" key="2">
    <source>
        <dbReference type="ARBA" id="ARBA00022801"/>
    </source>
</evidence>
<dbReference type="PROSITE" id="PS51125">
    <property type="entry name" value="NHL"/>
    <property type="match status" value="1"/>
</dbReference>
<feature type="binding site" evidence="4">
    <location>
        <position position="205"/>
    </location>
    <ligand>
        <name>a divalent metal cation</name>
        <dbReference type="ChEBI" id="CHEBI:60240"/>
    </ligand>
</feature>
<evidence type="ECO:0000259" key="6">
    <source>
        <dbReference type="Pfam" id="PF08450"/>
    </source>
</evidence>
<dbReference type="InterPro" id="IPR051262">
    <property type="entry name" value="SMP-30/CGR1_Lactonase"/>
</dbReference>
<feature type="repeat" description="NHL" evidence="5">
    <location>
        <begin position="202"/>
        <end position="231"/>
    </location>
</feature>
<proteinExistence type="predicted"/>
<keyword evidence="2" id="KW-0378">Hydrolase</keyword>
<comment type="caution">
    <text evidence="7">The sequence shown here is derived from an EMBL/GenBank/DDBJ whole genome shotgun (WGS) entry which is preliminary data.</text>
</comment>
<name>A0A4U6CTU0_9BACT</name>
<dbReference type="EMBL" id="SZVO01000021">
    <property type="protein sequence ID" value="TKT86981.1"/>
    <property type="molecule type" value="Genomic_DNA"/>
</dbReference>
<dbReference type="InterPro" id="IPR013658">
    <property type="entry name" value="SGL"/>
</dbReference>
<dbReference type="AlphaFoldDB" id="A0A4U6CTU0"/>
<dbReference type="PANTHER" id="PTHR47572:SF4">
    <property type="entry name" value="LACTONASE DRP35"/>
    <property type="match status" value="1"/>
</dbReference>
<protein>
    <submittedName>
        <fullName evidence="7">SMP-30/gluconolactonase/LRE family protein</fullName>
    </submittedName>
</protein>
<accession>A0A4U6CTU0</accession>
<dbReference type="GO" id="GO:0046872">
    <property type="term" value="F:metal ion binding"/>
    <property type="evidence" value="ECO:0007669"/>
    <property type="project" value="UniProtKB-KW"/>
</dbReference>
<dbReference type="OrthoDB" id="241638at2"/>
<dbReference type="PRINTS" id="PR01790">
    <property type="entry name" value="SMP30FAMILY"/>
</dbReference>
<sequence length="281" mass="30880">MPLMMKNYSVKKLIDLPFYTEGPSVDRDGNFFFSTLTGGFIGKIDKEGKYTKWATGSCPNGQVILPDHEHWSCDSKQAGISRYDASGKFTGYIIQYQWAGFSVSSPNDLVIDKHQNLYFTDSIRHEGKVFFKGHEGKELLVAGNIDYANGLALSPDEKYLYVAESYQNRILVIELSEPGIAKNKPEVFARLPCHLSGKITDNLPDGLAVDADGKLWVAHYGMGAIQILSSDGNLLFTIDTVLPLTSNLCFVEENGSCQVLLVTGGYDEPGPGAVLLITVDH</sequence>
<evidence type="ECO:0000256" key="3">
    <source>
        <dbReference type="PIRSR" id="PIRSR605511-1"/>
    </source>
</evidence>
<dbReference type="PANTHER" id="PTHR47572">
    <property type="entry name" value="LIPOPROTEIN-RELATED"/>
    <property type="match status" value="1"/>
</dbReference>
<feature type="active site" description="Proton donor/acceptor" evidence="3">
    <location>
        <position position="205"/>
    </location>
</feature>
<feature type="binding site" evidence="4">
    <location>
        <position position="149"/>
    </location>
    <ligand>
        <name>a divalent metal cation</name>
        <dbReference type="ChEBI" id="CHEBI:60240"/>
    </ligand>
</feature>
<dbReference type="SUPFAM" id="SSF63829">
    <property type="entry name" value="Calcium-dependent phosphotriesterase"/>
    <property type="match status" value="1"/>
</dbReference>
<dbReference type="InterPro" id="IPR001258">
    <property type="entry name" value="NHL_repeat"/>
</dbReference>
<reference evidence="7 8" key="1">
    <citation type="submission" date="2019-05" db="EMBL/GenBank/DDBJ databases">
        <title>Dyadobacter AR-3-8 sp. nov., isolated from arctic soil.</title>
        <authorList>
            <person name="Chaudhary D.K."/>
        </authorList>
    </citation>
    <scope>NUCLEOTIDE SEQUENCE [LARGE SCALE GENOMIC DNA]</scope>
    <source>
        <strain evidence="7 8">AR-3-8</strain>
    </source>
</reference>
<organism evidence="7 8">
    <name type="scientific">Dyadobacter frigoris</name>
    <dbReference type="NCBI Taxonomy" id="2576211"/>
    <lineage>
        <taxon>Bacteria</taxon>
        <taxon>Pseudomonadati</taxon>
        <taxon>Bacteroidota</taxon>
        <taxon>Cytophagia</taxon>
        <taxon>Cytophagales</taxon>
        <taxon>Spirosomataceae</taxon>
        <taxon>Dyadobacter</taxon>
    </lineage>
</organism>
<dbReference type="Gene3D" id="2.120.10.30">
    <property type="entry name" value="TolB, C-terminal domain"/>
    <property type="match status" value="1"/>
</dbReference>
<evidence type="ECO:0000256" key="4">
    <source>
        <dbReference type="PIRSR" id="PIRSR605511-2"/>
    </source>
</evidence>
<comment type="cofactor">
    <cofactor evidence="4">
        <name>Zn(2+)</name>
        <dbReference type="ChEBI" id="CHEBI:29105"/>
    </cofactor>
    <text evidence="4">Binds 1 divalent metal cation per subunit.</text>
</comment>
<keyword evidence="8" id="KW-1185">Reference proteome</keyword>
<evidence type="ECO:0000313" key="7">
    <source>
        <dbReference type="EMBL" id="TKT86981.1"/>
    </source>
</evidence>
<feature type="domain" description="SMP-30/Gluconolactonase/LRE-like region" evidence="6">
    <location>
        <begin position="20"/>
        <end position="252"/>
    </location>
</feature>
<evidence type="ECO:0000256" key="5">
    <source>
        <dbReference type="PROSITE-ProRule" id="PRU00504"/>
    </source>
</evidence>
<dbReference type="InterPro" id="IPR005511">
    <property type="entry name" value="SMP-30"/>
</dbReference>
<dbReference type="GO" id="GO:0016787">
    <property type="term" value="F:hydrolase activity"/>
    <property type="evidence" value="ECO:0007669"/>
    <property type="project" value="UniProtKB-KW"/>
</dbReference>
<keyword evidence="1" id="KW-0677">Repeat</keyword>
<dbReference type="Pfam" id="PF08450">
    <property type="entry name" value="SGL"/>
    <property type="match status" value="1"/>
</dbReference>
<dbReference type="InterPro" id="IPR011042">
    <property type="entry name" value="6-blade_b-propeller_TolB-like"/>
</dbReference>
<keyword evidence="4" id="KW-0479">Metal-binding</keyword>